<dbReference type="AlphaFoldDB" id="A0A0P8X4S7"/>
<proteinExistence type="predicted"/>
<keyword evidence="2" id="KW-1185">Reference proteome</keyword>
<dbReference type="RefSeq" id="WP_054874107.1">
    <property type="nucleotide sequence ID" value="NZ_LKET01000021.1"/>
</dbReference>
<dbReference type="Proteomes" id="UP000050326">
    <property type="component" value="Unassembled WGS sequence"/>
</dbReference>
<protein>
    <submittedName>
        <fullName evidence="1">Uncharacterized protein</fullName>
    </submittedName>
</protein>
<dbReference type="EMBL" id="LKET01000021">
    <property type="protein sequence ID" value="KPU45782.1"/>
    <property type="molecule type" value="Genomic_DNA"/>
</dbReference>
<sequence length="203" mass="22671">MDSASFENFINKITGVINSKVIWEEGEITEVHVLANKQRSAKQIARDIESAILVTFSYRVDKNKISIAQIETETSADSTGRIIFEGFSLRTYDNTIEYNVELSFKEETYSVTETGLNTMSGRIKTMAKSTLKAVEKIINDGAIFDVADIIVNKNHTVPYVCVMVNMIFGGKEEILIGSAIIKDDLNETISKAALDAINRRVYK</sequence>
<gene>
    <name evidence="1" type="ORF">OXPF_10170</name>
</gene>
<evidence type="ECO:0000313" key="2">
    <source>
        <dbReference type="Proteomes" id="UP000050326"/>
    </source>
</evidence>
<dbReference type="STRING" id="36849.OXPF_10170"/>
<comment type="caution">
    <text evidence="1">The sequence shown here is derived from an EMBL/GenBank/DDBJ whole genome shotgun (WGS) entry which is preliminary data.</text>
</comment>
<organism evidence="1 2">
    <name type="scientific">Oxobacter pfennigii</name>
    <dbReference type="NCBI Taxonomy" id="36849"/>
    <lineage>
        <taxon>Bacteria</taxon>
        <taxon>Bacillati</taxon>
        <taxon>Bacillota</taxon>
        <taxon>Clostridia</taxon>
        <taxon>Eubacteriales</taxon>
        <taxon>Clostridiaceae</taxon>
        <taxon>Oxobacter</taxon>
    </lineage>
</organism>
<evidence type="ECO:0000313" key="1">
    <source>
        <dbReference type="EMBL" id="KPU45782.1"/>
    </source>
</evidence>
<name>A0A0P8X4S7_9CLOT</name>
<reference evidence="1 2" key="1">
    <citation type="submission" date="2015-09" db="EMBL/GenBank/DDBJ databases">
        <title>Genome sequence of Oxobacter pfennigii DSM 3222.</title>
        <authorList>
            <person name="Poehlein A."/>
            <person name="Bengelsdorf F.R."/>
            <person name="Schiel-Bengelsdorf B."/>
            <person name="Duerre P."/>
            <person name="Daniel R."/>
        </authorList>
    </citation>
    <scope>NUCLEOTIDE SEQUENCE [LARGE SCALE GENOMIC DNA]</scope>
    <source>
        <strain evidence="1 2">DSM 3222</strain>
    </source>
</reference>
<accession>A0A0P8X4S7</accession>
<dbReference type="OrthoDB" id="43591at2"/>